<dbReference type="OrthoDB" id="4156109at2759"/>
<dbReference type="AlphaFoldDB" id="A0A178ZPR9"/>
<dbReference type="RefSeq" id="XP_018694560.1">
    <property type="nucleotide sequence ID" value="XM_018834910.1"/>
</dbReference>
<organism evidence="1 2">
    <name type="scientific">Fonsecaea erecta</name>
    <dbReference type="NCBI Taxonomy" id="1367422"/>
    <lineage>
        <taxon>Eukaryota</taxon>
        <taxon>Fungi</taxon>
        <taxon>Dikarya</taxon>
        <taxon>Ascomycota</taxon>
        <taxon>Pezizomycotina</taxon>
        <taxon>Eurotiomycetes</taxon>
        <taxon>Chaetothyriomycetidae</taxon>
        <taxon>Chaetothyriales</taxon>
        <taxon>Herpotrichiellaceae</taxon>
        <taxon>Fonsecaea</taxon>
    </lineage>
</organism>
<dbReference type="GeneID" id="30007564"/>
<keyword evidence="2" id="KW-1185">Reference proteome</keyword>
<comment type="caution">
    <text evidence="1">The sequence shown here is derived from an EMBL/GenBank/DDBJ whole genome shotgun (WGS) entry which is preliminary data.</text>
</comment>
<evidence type="ECO:0000313" key="1">
    <source>
        <dbReference type="EMBL" id="OAP61193.1"/>
    </source>
</evidence>
<protein>
    <submittedName>
        <fullName evidence="1">Uncharacterized protein</fullName>
    </submittedName>
</protein>
<gene>
    <name evidence="1" type="ORF">AYL99_03394</name>
</gene>
<dbReference type="EMBL" id="LVYI01000003">
    <property type="protein sequence ID" value="OAP61193.1"/>
    <property type="molecule type" value="Genomic_DNA"/>
</dbReference>
<sequence>MELASRQGDFNKKFVVGWDTCIKKNGSGPFKSLEKGYRPSLPRFDARILHLPVLWDTYHARLTGEGMTFWVYMVRKATKRRVSDTQGSSYDEKNVGNALGPWSNDEIERELQDWNDDVVSQAMWGETWVDYNSFKVL</sequence>
<proteinExistence type="predicted"/>
<evidence type="ECO:0000313" key="2">
    <source>
        <dbReference type="Proteomes" id="UP000078343"/>
    </source>
</evidence>
<name>A0A178ZPR9_9EURO</name>
<accession>A0A178ZPR9</accession>
<reference evidence="1 2" key="1">
    <citation type="submission" date="2016-04" db="EMBL/GenBank/DDBJ databases">
        <title>Draft genome of Fonsecaea erecta CBS 125763.</title>
        <authorList>
            <person name="Weiss V.A."/>
            <person name="Vicente V.A."/>
            <person name="Raittz R.T."/>
            <person name="Moreno L.F."/>
            <person name="De Souza E.M."/>
            <person name="Pedrosa F.O."/>
            <person name="Steffens M.B."/>
            <person name="Faoro H."/>
            <person name="Tadra-Sfeir M.Z."/>
            <person name="Najafzadeh M.J."/>
            <person name="Felipe M.S."/>
            <person name="Teixeira M."/>
            <person name="Sun J."/>
            <person name="Xi L."/>
            <person name="Gomes R."/>
            <person name="De Azevedo C.M."/>
            <person name="Salgado C.G."/>
            <person name="Da Silva M.B."/>
            <person name="Nascimento M.F."/>
            <person name="Queiroz-Telles F."/>
            <person name="Attili D.S."/>
            <person name="Gorbushina A."/>
        </authorList>
    </citation>
    <scope>NUCLEOTIDE SEQUENCE [LARGE SCALE GENOMIC DNA]</scope>
    <source>
        <strain evidence="1 2">CBS 125763</strain>
    </source>
</reference>
<dbReference type="Proteomes" id="UP000078343">
    <property type="component" value="Unassembled WGS sequence"/>
</dbReference>